<name>A0A368HAJ6_ANCCA</name>
<sequence>MLTTVVVLMLCLGAGYAEKNVKNATAEGRYSAPVQNDFHGHHERHHGHHGHHGYQMPSFYGGFNFGIYGYGRHHDTLINNRRPHILDCSDAFHGAYYSPDTKHDKTQDSCDKCCKNAARLDGMKESEILGMILVQGKEAKCACCAPYRPYMDLVGVPVQYYQPRYESQPSYGQPSYPSNDQPTSY</sequence>
<evidence type="ECO:0000256" key="2">
    <source>
        <dbReference type="SAM" id="SignalP"/>
    </source>
</evidence>
<keyword evidence="4" id="KW-1185">Reference proteome</keyword>
<protein>
    <submittedName>
        <fullName evidence="3">Uncharacterized protein</fullName>
    </submittedName>
</protein>
<dbReference type="OrthoDB" id="5800366at2759"/>
<feature type="chain" id="PRO_5016919319" evidence="2">
    <location>
        <begin position="18"/>
        <end position="185"/>
    </location>
</feature>
<organism evidence="3 4">
    <name type="scientific">Ancylostoma caninum</name>
    <name type="common">Dog hookworm</name>
    <dbReference type="NCBI Taxonomy" id="29170"/>
    <lineage>
        <taxon>Eukaryota</taxon>
        <taxon>Metazoa</taxon>
        <taxon>Ecdysozoa</taxon>
        <taxon>Nematoda</taxon>
        <taxon>Chromadorea</taxon>
        <taxon>Rhabditida</taxon>
        <taxon>Rhabditina</taxon>
        <taxon>Rhabditomorpha</taxon>
        <taxon>Strongyloidea</taxon>
        <taxon>Ancylostomatidae</taxon>
        <taxon>Ancylostomatinae</taxon>
        <taxon>Ancylostoma</taxon>
    </lineage>
</organism>
<feature type="compositionally biased region" description="Low complexity" evidence="1">
    <location>
        <begin position="167"/>
        <end position="178"/>
    </location>
</feature>
<feature type="region of interest" description="Disordered" evidence="1">
    <location>
        <begin position="166"/>
        <end position="185"/>
    </location>
</feature>
<gene>
    <name evidence="3" type="ORF">ANCCAN_01379</name>
</gene>
<comment type="caution">
    <text evidence="3">The sequence shown here is derived from an EMBL/GenBank/DDBJ whole genome shotgun (WGS) entry which is preliminary data.</text>
</comment>
<dbReference type="STRING" id="29170.A0A368HAJ6"/>
<feature type="signal peptide" evidence="2">
    <location>
        <begin position="1"/>
        <end position="17"/>
    </location>
</feature>
<evidence type="ECO:0000256" key="1">
    <source>
        <dbReference type="SAM" id="MobiDB-lite"/>
    </source>
</evidence>
<evidence type="ECO:0000313" key="4">
    <source>
        <dbReference type="Proteomes" id="UP000252519"/>
    </source>
</evidence>
<keyword evidence="2" id="KW-0732">Signal</keyword>
<dbReference type="AlphaFoldDB" id="A0A368HAJ6"/>
<evidence type="ECO:0000313" key="3">
    <source>
        <dbReference type="EMBL" id="RCN52337.1"/>
    </source>
</evidence>
<dbReference type="EMBL" id="JOJR01000007">
    <property type="protein sequence ID" value="RCN52337.1"/>
    <property type="molecule type" value="Genomic_DNA"/>
</dbReference>
<proteinExistence type="predicted"/>
<reference evidence="3 4" key="1">
    <citation type="submission" date="2014-10" db="EMBL/GenBank/DDBJ databases">
        <title>Draft genome of the hookworm Ancylostoma caninum.</title>
        <authorList>
            <person name="Mitreva M."/>
        </authorList>
    </citation>
    <scope>NUCLEOTIDE SEQUENCE [LARGE SCALE GENOMIC DNA]</scope>
    <source>
        <strain evidence="3 4">Baltimore</strain>
    </source>
</reference>
<dbReference type="Proteomes" id="UP000252519">
    <property type="component" value="Unassembled WGS sequence"/>
</dbReference>
<accession>A0A368HAJ6</accession>